<organism evidence="1 2">
    <name type="scientific">Labedaea rhizosphaerae</name>
    <dbReference type="NCBI Taxonomy" id="598644"/>
    <lineage>
        <taxon>Bacteria</taxon>
        <taxon>Bacillati</taxon>
        <taxon>Actinomycetota</taxon>
        <taxon>Actinomycetes</taxon>
        <taxon>Pseudonocardiales</taxon>
        <taxon>Pseudonocardiaceae</taxon>
        <taxon>Labedaea</taxon>
    </lineage>
</organism>
<reference evidence="1 2" key="1">
    <citation type="submission" date="2019-03" db="EMBL/GenBank/DDBJ databases">
        <title>Genomic Encyclopedia of Type Strains, Phase IV (KMG-IV): sequencing the most valuable type-strain genomes for metagenomic binning, comparative biology and taxonomic classification.</title>
        <authorList>
            <person name="Goeker M."/>
        </authorList>
    </citation>
    <scope>NUCLEOTIDE SEQUENCE [LARGE SCALE GENOMIC DNA]</scope>
    <source>
        <strain evidence="1 2">DSM 45361</strain>
    </source>
</reference>
<keyword evidence="2" id="KW-1185">Reference proteome</keyword>
<dbReference type="Proteomes" id="UP000295444">
    <property type="component" value="Unassembled WGS sequence"/>
</dbReference>
<comment type="caution">
    <text evidence="1">The sequence shown here is derived from an EMBL/GenBank/DDBJ whole genome shotgun (WGS) entry which is preliminary data.</text>
</comment>
<name>A0A4R6RXW8_LABRH</name>
<sequence>MRPGEVVELAALAGLELAAAVTLLELESGGGHNVWGHDGVDTGGIYVKGAEVTKDVYLKYKARRHELGLQGVGPTQLTSAGFQDKADDAGGCWDWRVNCSVGFGILAAHVSGHGLHDGFRRYNGSGDAAERYADKADAGVKRWRGLLAGTSSTPSTMEDDTMVSAPPGTNDHIDIIVRGRTKLYLACSYNQTVDVHHIDFWGDTPQLGGEGQGVGGARKAFRLDANRPGPIAIPPNASMATIRYTAQHSFGIGVV</sequence>
<dbReference type="EMBL" id="SNXZ01000008">
    <property type="protein sequence ID" value="TDP91942.1"/>
    <property type="molecule type" value="Genomic_DNA"/>
</dbReference>
<accession>A0A4R6RXW8</accession>
<gene>
    <name evidence="1" type="ORF">EV186_108153</name>
</gene>
<evidence type="ECO:0000313" key="2">
    <source>
        <dbReference type="Proteomes" id="UP000295444"/>
    </source>
</evidence>
<evidence type="ECO:0000313" key="1">
    <source>
        <dbReference type="EMBL" id="TDP91942.1"/>
    </source>
</evidence>
<proteinExistence type="predicted"/>
<protein>
    <submittedName>
        <fullName evidence="1">Uncharacterized protein</fullName>
    </submittedName>
</protein>
<dbReference type="AlphaFoldDB" id="A0A4R6RXW8"/>